<gene>
    <name evidence="2" type="ORF">BdWA1_001013</name>
</gene>
<keyword evidence="3" id="KW-1185">Reference proteome</keyword>
<keyword evidence="1" id="KW-1133">Transmembrane helix</keyword>
<comment type="caution">
    <text evidence="2">The sequence shown here is derived from an EMBL/GenBank/DDBJ whole genome shotgun (WGS) entry which is preliminary data.</text>
</comment>
<feature type="transmembrane region" description="Helical" evidence="1">
    <location>
        <begin position="51"/>
        <end position="70"/>
    </location>
</feature>
<dbReference type="GeneID" id="94335311"/>
<dbReference type="EMBL" id="JALLKP010000001">
    <property type="protein sequence ID" value="KAK2198008.1"/>
    <property type="molecule type" value="Genomic_DNA"/>
</dbReference>
<keyword evidence="1" id="KW-0472">Membrane</keyword>
<dbReference type="RefSeq" id="XP_067804850.1">
    <property type="nucleotide sequence ID" value="XM_067946059.1"/>
</dbReference>
<sequence length="174" mass="20468">MPRKTGAPEPLEHNVPFGSILKPRWVLEVPNYTRRPLWRQFFEAQFSSRNFLCFGSTWTAIAAFGALVYYSRLFDTPPLERMDRYWFNSPKFRILSAYYNPCKRPGAKISLLTFEIRYFDRGLDHPFGINEVKDLVFKLKENYSIENHPGIQYPHVFRQHANVTTPPTLAVQLH</sequence>
<dbReference type="Proteomes" id="UP001214638">
    <property type="component" value="Unassembled WGS sequence"/>
</dbReference>
<evidence type="ECO:0000313" key="2">
    <source>
        <dbReference type="EMBL" id="KAK2198008.1"/>
    </source>
</evidence>
<organism evidence="2 3">
    <name type="scientific">Babesia duncani</name>
    <dbReference type="NCBI Taxonomy" id="323732"/>
    <lineage>
        <taxon>Eukaryota</taxon>
        <taxon>Sar</taxon>
        <taxon>Alveolata</taxon>
        <taxon>Apicomplexa</taxon>
        <taxon>Aconoidasida</taxon>
        <taxon>Piroplasmida</taxon>
        <taxon>Babesiidae</taxon>
        <taxon>Babesia</taxon>
    </lineage>
</organism>
<proteinExistence type="predicted"/>
<evidence type="ECO:0000313" key="3">
    <source>
        <dbReference type="Proteomes" id="UP001214638"/>
    </source>
</evidence>
<keyword evidence="1" id="KW-0812">Transmembrane</keyword>
<dbReference type="AlphaFoldDB" id="A0AAD9UQC8"/>
<name>A0AAD9UQC8_9APIC</name>
<evidence type="ECO:0000256" key="1">
    <source>
        <dbReference type="SAM" id="Phobius"/>
    </source>
</evidence>
<accession>A0AAD9UQC8</accession>
<protein>
    <recommendedName>
        <fullName evidence="4">Transmembrane protein</fullName>
    </recommendedName>
</protein>
<dbReference type="KEGG" id="bdw:94335311"/>
<reference evidence="2" key="1">
    <citation type="journal article" date="2023" name="Nat. Microbiol.">
        <title>Babesia duncani multi-omics identifies virulence factors and drug targets.</title>
        <authorList>
            <person name="Singh P."/>
            <person name="Lonardi S."/>
            <person name="Liang Q."/>
            <person name="Vydyam P."/>
            <person name="Khabirova E."/>
            <person name="Fang T."/>
            <person name="Gihaz S."/>
            <person name="Thekkiniath J."/>
            <person name="Munshi M."/>
            <person name="Abel S."/>
            <person name="Ciampossin L."/>
            <person name="Batugedara G."/>
            <person name="Gupta M."/>
            <person name="Lu X.M."/>
            <person name="Lenz T."/>
            <person name="Chakravarty S."/>
            <person name="Cornillot E."/>
            <person name="Hu Y."/>
            <person name="Ma W."/>
            <person name="Gonzalez L.M."/>
            <person name="Sanchez S."/>
            <person name="Estrada K."/>
            <person name="Sanchez-Flores A."/>
            <person name="Montero E."/>
            <person name="Harb O.S."/>
            <person name="Le Roch K.G."/>
            <person name="Mamoun C.B."/>
        </authorList>
    </citation>
    <scope>NUCLEOTIDE SEQUENCE</scope>
    <source>
        <strain evidence="2">WA1</strain>
    </source>
</reference>
<evidence type="ECO:0008006" key="4">
    <source>
        <dbReference type="Google" id="ProtNLM"/>
    </source>
</evidence>